<dbReference type="RefSeq" id="WP_041114669.1">
    <property type="nucleotide sequence ID" value="NZ_JARLVI010000039.1"/>
</dbReference>
<protein>
    <submittedName>
        <fullName evidence="1">Mercury resistance protein</fullName>
    </submittedName>
</protein>
<reference evidence="1 2" key="1">
    <citation type="submission" date="2015-01" db="EMBL/GenBank/DDBJ databases">
        <title>Genome Assembly of Bacillus badius MTCC 1458.</title>
        <authorList>
            <person name="Verma A."/>
            <person name="Khatri I."/>
            <person name="Mual P."/>
            <person name="Subramanian S."/>
            <person name="Krishnamurthi S."/>
        </authorList>
    </citation>
    <scope>NUCLEOTIDE SEQUENCE [LARGE SCALE GENOMIC DNA]</scope>
    <source>
        <strain evidence="1 2">MTCC 1458</strain>
    </source>
</reference>
<proteinExistence type="predicted"/>
<evidence type="ECO:0000313" key="2">
    <source>
        <dbReference type="Proteomes" id="UP000031982"/>
    </source>
</evidence>
<dbReference type="Proteomes" id="UP000031982">
    <property type="component" value="Unassembled WGS sequence"/>
</dbReference>
<keyword evidence="2" id="KW-1185">Reference proteome</keyword>
<organism evidence="1 2">
    <name type="scientific">Bacillus badius</name>
    <dbReference type="NCBI Taxonomy" id="1455"/>
    <lineage>
        <taxon>Bacteria</taxon>
        <taxon>Bacillati</taxon>
        <taxon>Bacillota</taxon>
        <taxon>Bacilli</taxon>
        <taxon>Bacillales</taxon>
        <taxon>Bacillaceae</taxon>
        <taxon>Pseudobacillus</taxon>
    </lineage>
</organism>
<accession>A0ABR5ANM4</accession>
<name>A0ABR5ANM4_BACBA</name>
<dbReference type="InterPro" id="IPR009061">
    <property type="entry name" value="DNA-bd_dom_put_sf"/>
</dbReference>
<dbReference type="GeneID" id="92778945"/>
<gene>
    <name evidence="1" type="ORF">SD77_3516</name>
</gene>
<comment type="caution">
    <text evidence="1">The sequence shown here is derived from an EMBL/GenBank/DDBJ whole genome shotgun (WGS) entry which is preliminary data.</text>
</comment>
<evidence type="ECO:0000313" key="1">
    <source>
        <dbReference type="EMBL" id="KIL72276.1"/>
    </source>
</evidence>
<dbReference type="SUPFAM" id="SSF46955">
    <property type="entry name" value="Putative DNA-binding domain"/>
    <property type="match status" value="1"/>
</dbReference>
<dbReference type="EMBL" id="JXLP01000036">
    <property type="protein sequence ID" value="KIL72276.1"/>
    <property type="molecule type" value="Genomic_DNA"/>
</dbReference>
<dbReference type="Gene3D" id="1.10.1660.10">
    <property type="match status" value="1"/>
</dbReference>
<sequence length="171" mass="19851">MTDKWFTVAEIEKETGIPDATVRRYIRNHGHNFQLKKKGKSYLVTSESVEIMKQIREWYAGGKQAEQVEENLAKAGIPMTVTVTDEEEVVTVNVAETLQDMKKSMAEMNEKYDELMKAFKLQQEYIDQKLEARDQKLMEALNHSLEIRKELASGKQEEEKKKGFWARLFGS</sequence>